<gene>
    <name evidence="1" type="ORF">MERR_LOCUS40632</name>
</gene>
<proteinExistence type="predicted"/>
<dbReference type="OrthoDB" id="1102599at2759"/>
<evidence type="ECO:0000313" key="1">
    <source>
        <dbReference type="EMBL" id="CAA7053396.1"/>
    </source>
</evidence>
<comment type="caution">
    <text evidence="1">The sequence shown here is derived from an EMBL/GenBank/DDBJ whole genome shotgun (WGS) entry which is preliminary data.</text>
</comment>
<name>A0A6D2KJL2_9BRAS</name>
<reference evidence="1" key="1">
    <citation type="submission" date="2020-01" db="EMBL/GenBank/DDBJ databases">
        <authorList>
            <person name="Mishra B."/>
        </authorList>
    </citation>
    <scope>NUCLEOTIDE SEQUENCE [LARGE SCALE GENOMIC DNA]</scope>
</reference>
<sequence length="335" mass="37346">MSTSVEEVAPAVDDSGYVVEDRFELHPRSTISLEQIDDLQKRYSVVIRAPRKKESVERVRLGYDCAYLHYFVSCGLSFPLPAFLLEILSDLGLALPQLTPNLLRTLIALKFLSKAPGRICFTPELRARTEALLDGRCRWLSFTAQRIQRAYEIPPVQQIVQEIPPPRHVVQALLAQSHARSQQGKELCDESVHSSTDSVPPLQAMSKRLTYREQQKALGKLAVGETSRAPPPDGDTLMANAAEALALARQSENENRASVGVEMASQVNQDNAAVVSSSSGSNRKPFYWEFKNSVDGPVLNYRGGVGYLQRPFKGAGVNLPPIEKMLMRHLWDEYK</sequence>
<organism evidence="1 2">
    <name type="scientific">Microthlaspi erraticum</name>
    <dbReference type="NCBI Taxonomy" id="1685480"/>
    <lineage>
        <taxon>Eukaryota</taxon>
        <taxon>Viridiplantae</taxon>
        <taxon>Streptophyta</taxon>
        <taxon>Embryophyta</taxon>
        <taxon>Tracheophyta</taxon>
        <taxon>Spermatophyta</taxon>
        <taxon>Magnoliopsida</taxon>
        <taxon>eudicotyledons</taxon>
        <taxon>Gunneridae</taxon>
        <taxon>Pentapetalae</taxon>
        <taxon>rosids</taxon>
        <taxon>malvids</taxon>
        <taxon>Brassicales</taxon>
        <taxon>Brassicaceae</taxon>
        <taxon>Coluteocarpeae</taxon>
        <taxon>Microthlaspi</taxon>
    </lineage>
</organism>
<dbReference type="Proteomes" id="UP000467841">
    <property type="component" value="Unassembled WGS sequence"/>
</dbReference>
<evidence type="ECO:0000313" key="2">
    <source>
        <dbReference type="Proteomes" id="UP000467841"/>
    </source>
</evidence>
<protein>
    <submittedName>
        <fullName evidence="1">Uncharacterized protein</fullName>
    </submittedName>
</protein>
<keyword evidence="2" id="KW-1185">Reference proteome</keyword>
<dbReference type="AlphaFoldDB" id="A0A6D2KJL2"/>
<accession>A0A6D2KJL2</accession>
<dbReference type="EMBL" id="CACVBM020001530">
    <property type="protein sequence ID" value="CAA7053396.1"/>
    <property type="molecule type" value="Genomic_DNA"/>
</dbReference>